<dbReference type="EMBL" id="JAGIYY010000016">
    <property type="protein sequence ID" value="MBP0441463.1"/>
    <property type="molecule type" value="Genomic_DNA"/>
</dbReference>
<evidence type="ECO:0000256" key="3">
    <source>
        <dbReference type="RuleBase" id="RU368077"/>
    </source>
</evidence>
<evidence type="ECO:0000313" key="5">
    <source>
        <dbReference type="Proteomes" id="UP000666240"/>
    </source>
</evidence>
<evidence type="ECO:0000256" key="2">
    <source>
        <dbReference type="ARBA" id="ARBA00022801"/>
    </source>
</evidence>
<dbReference type="AlphaFoldDB" id="A0A8J7R565"/>
<accession>A0A8J7R565</accession>
<protein>
    <recommendedName>
        <fullName evidence="3">(S)-2-haloacid dehalogenase</fullName>
        <ecNumber evidence="3">3.8.1.2</ecNumber>
    </recommendedName>
    <alternativeName>
        <fullName evidence="3">2-haloalkanoic acid dehalogenase</fullName>
    </alternativeName>
    <alternativeName>
        <fullName evidence="3">Halocarboxylic acid halidohydrolase</fullName>
    </alternativeName>
    <alternativeName>
        <fullName evidence="3">L-2-haloacid dehalogenase</fullName>
    </alternativeName>
</protein>
<comment type="catalytic activity">
    <reaction evidence="3">
        <text>an (S)-2-haloacid + H2O = a (2R)-2-hydroxycarboxylate + a halide anion + H(+)</text>
        <dbReference type="Rhea" id="RHEA:11192"/>
        <dbReference type="ChEBI" id="CHEBI:15377"/>
        <dbReference type="ChEBI" id="CHEBI:15378"/>
        <dbReference type="ChEBI" id="CHEBI:16042"/>
        <dbReference type="ChEBI" id="CHEBI:58314"/>
        <dbReference type="ChEBI" id="CHEBI:137405"/>
        <dbReference type="EC" id="3.8.1.2"/>
    </reaction>
</comment>
<comment type="similarity">
    <text evidence="1 3">Belongs to the HAD-like hydrolase superfamily. S-2-haloalkanoic acid dehalogenase family.</text>
</comment>
<dbReference type="NCBIfam" id="TIGR01428">
    <property type="entry name" value="HAD_type_II"/>
    <property type="match status" value="1"/>
</dbReference>
<dbReference type="PANTHER" id="PTHR43316:SF3">
    <property type="entry name" value="HALOACID DEHALOGENASE, TYPE II (AFU_ORTHOLOGUE AFUA_2G07750)-RELATED"/>
    <property type="match status" value="1"/>
</dbReference>
<keyword evidence="2 3" id="KW-0378">Hydrolase</keyword>
<dbReference type="Gene3D" id="1.10.150.240">
    <property type="entry name" value="Putative phosphatase, domain 2"/>
    <property type="match status" value="1"/>
</dbReference>
<dbReference type="PRINTS" id="PR00413">
    <property type="entry name" value="HADHALOGNASE"/>
</dbReference>
<sequence>MTRNNGTKVEALLFDVFGTVVDWRGGIIREAEPFLRAHGSPVGGPEFADRWRGLYQPSMEKVRTGAREFTKLDVLHRENLDHLVKELGLDPDGPELESLNLAWHRLDPWADSVEGLKRLRKRFLVAPLSNGNVRLLTDMAKRAGLPWDCILGAEVVRAYKPDPQAYRDTAGLLNLQPAQCMMVAAHNDDLAAAADAGLRTAFVLRPTEHGPEQSTDLGPDASWDYVASDLVELADLLRN</sequence>
<dbReference type="SFLD" id="SFLDG01129">
    <property type="entry name" value="C1.5:_HAD__Beta-PGM__Phosphata"/>
    <property type="match status" value="1"/>
</dbReference>
<dbReference type="Gene3D" id="3.40.50.1000">
    <property type="entry name" value="HAD superfamily/HAD-like"/>
    <property type="match status" value="1"/>
</dbReference>
<name>A0A8J7R565_9HYPH</name>
<dbReference type="PANTHER" id="PTHR43316">
    <property type="entry name" value="HYDROLASE, HALOACID DELAHOGENASE-RELATED"/>
    <property type="match status" value="1"/>
</dbReference>
<dbReference type="InterPro" id="IPR023198">
    <property type="entry name" value="PGP-like_dom2"/>
</dbReference>
<gene>
    <name evidence="4" type="ORF">J5Y06_22710</name>
</gene>
<dbReference type="InterPro" id="IPR036412">
    <property type="entry name" value="HAD-like_sf"/>
</dbReference>
<dbReference type="RefSeq" id="WP_209337494.1">
    <property type="nucleotide sequence ID" value="NZ_JAGIYY010000016.1"/>
</dbReference>
<proteinExistence type="inferred from homology"/>
<evidence type="ECO:0000256" key="1">
    <source>
        <dbReference type="ARBA" id="ARBA00008106"/>
    </source>
</evidence>
<keyword evidence="5" id="KW-1185">Reference proteome</keyword>
<dbReference type="InterPro" id="IPR051540">
    <property type="entry name" value="S-2-haloacid_dehalogenase"/>
</dbReference>
<dbReference type="InterPro" id="IPR023214">
    <property type="entry name" value="HAD_sf"/>
</dbReference>
<dbReference type="SFLD" id="SFLDS00003">
    <property type="entry name" value="Haloacid_Dehalogenase"/>
    <property type="match status" value="1"/>
</dbReference>
<dbReference type="CDD" id="cd02588">
    <property type="entry name" value="HAD_L2-DEX"/>
    <property type="match status" value="1"/>
</dbReference>
<dbReference type="GO" id="GO:0018784">
    <property type="term" value="F:(S)-2-haloacid dehalogenase activity"/>
    <property type="evidence" value="ECO:0007669"/>
    <property type="project" value="UniProtKB-UniRule"/>
</dbReference>
<dbReference type="SUPFAM" id="SSF56784">
    <property type="entry name" value="HAD-like"/>
    <property type="match status" value="1"/>
</dbReference>
<comment type="caution">
    <text evidence="4">The sequence shown here is derived from an EMBL/GenBank/DDBJ whole genome shotgun (WGS) entry which is preliminary data.</text>
</comment>
<dbReference type="NCBIfam" id="TIGR01493">
    <property type="entry name" value="HAD-SF-IA-v2"/>
    <property type="match status" value="1"/>
</dbReference>
<organism evidence="4 5">
    <name type="scientific">Tianweitania sediminis</name>
    <dbReference type="NCBI Taxonomy" id="1502156"/>
    <lineage>
        <taxon>Bacteria</taxon>
        <taxon>Pseudomonadati</taxon>
        <taxon>Pseudomonadota</taxon>
        <taxon>Alphaproteobacteria</taxon>
        <taxon>Hyphomicrobiales</taxon>
        <taxon>Phyllobacteriaceae</taxon>
        <taxon>Tianweitania</taxon>
    </lineage>
</organism>
<comment type="function">
    <text evidence="3">Catalyzes the hydrolytic dehalogenation of small (S)-2-haloalkanoic acids to yield the corresponding (R)-2-hydroxyalkanoic acids.</text>
</comment>
<dbReference type="Pfam" id="PF00702">
    <property type="entry name" value="Hydrolase"/>
    <property type="match status" value="1"/>
</dbReference>
<dbReference type="InterPro" id="IPR006328">
    <property type="entry name" value="2-HAD"/>
</dbReference>
<reference evidence="4" key="1">
    <citation type="submission" date="2021-03" db="EMBL/GenBank/DDBJ databases">
        <title>Genome sequencing and assembly of Tianweitania sediminis.</title>
        <authorList>
            <person name="Chhetri G."/>
        </authorList>
    </citation>
    <scope>NUCLEOTIDE SEQUENCE</scope>
    <source>
        <strain evidence="4">Z8</strain>
    </source>
</reference>
<evidence type="ECO:0000313" key="4">
    <source>
        <dbReference type="EMBL" id="MBP0441463.1"/>
    </source>
</evidence>
<dbReference type="InterPro" id="IPR006439">
    <property type="entry name" value="HAD-SF_hydro_IA"/>
</dbReference>
<dbReference type="Proteomes" id="UP000666240">
    <property type="component" value="Unassembled WGS sequence"/>
</dbReference>
<dbReference type="EC" id="3.8.1.2" evidence="3"/>